<sequence length="329" mass="38568">MGKYKATIVPVYFRTDVLYMWLEYGVSPERELVRIDEVPSGKTNLVCPFCDSKLTAKKGKIKQHHFAHSGETCLRVSKGKLPSLPLYDNFHLHLKPKHFQLLKDLWREYGNTNYPIITVPFELEMKKLFSWTEKGYYFTDLGKIPVGGLSLSKFNAVQEPLILSELDRLSNSVEMAEAIGGEVLYEKLADLKIYQLQLQRILRFTLYFLQIQADRKTLYKIGVTSRTMSDRLPEIERDLKQHYSKIDINIIETWQHRGNVELYFKHRYREFNYPIGKLTEYYKFEDIERVKDDLHLLPTKVLSSEELGILQDIEKGDRIMGLKLESIGF</sequence>
<proteinExistence type="predicted"/>
<dbReference type="EMBL" id="CAACVJ010000328">
    <property type="protein sequence ID" value="VEP15983.1"/>
    <property type="molecule type" value="Genomic_DNA"/>
</dbReference>
<feature type="domain" description="Competence protein CoiA-like N-terminal" evidence="1">
    <location>
        <begin position="42"/>
        <end position="72"/>
    </location>
</feature>
<evidence type="ECO:0000259" key="1">
    <source>
        <dbReference type="Pfam" id="PF25164"/>
    </source>
</evidence>
<dbReference type="Pfam" id="PF13455">
    <property type="entry name" value="MUG113"/>
    <property type="match status" value="1"/>
</dbReference>
<accession>A0A563VXI8</accession>
<dbReference type="InterPro" id="IPR057253">
    <property type="entry name" value="CoiA-like_N"/>
</dbReference>
<reference evidence="2 3" key="1">
    <citation type="submission" date="2019-01" db="EMBL/GenBank/DDBJ databases">
        <authorList>
            <person name="Brito A."/>
        </authorList>
    </citation>
    <scope>NUCLEOTIDE SEQUENCE [LARGE SCALE GENOMIC DNA]</scope>
    <source>
        <strain evidence="2">1</strain>
    </source>
</reference>
<dbReference type="RefSeq" id="WP_222427321.1">
    <property type="nucleotide sequence ID" value="NZ_LR214130.1"/>
</dbReference>
<dbReference type="Pfam" id="PF25164">
    <property type="entry name" value="CoiA_N"/>
    <property type="match status" value="1"/>
</dbReference>
<dbReference type="Proteomes" id="UP000320055">
    <property type="component" value="Unassembled WGS sequence"/>
</dbReference>
<evidence type="ECO:0000313" key="3">
    <source>
        <dbReference type="Proteomes" id="UP000320055"/>
    </source>
</evidence>
<name>A0A563VXI8_9CYAN</name>
<gene>
    <name evidence="2" type="ORF">H1P_3940001</name>
</gene>
<organism evidence="2 3">
    <name type="scientific">Hyella patelloides LEGE 07179</name>
    <dbReference type="NCBI Taxonomy" id="945734"/>
    <lineage>
        <taxon>Bacteria</taxon>
        <taxon>Bacillati</taxon>
        <taxon>Cyanobacteriota</taxon>
        <taxon>Cyanophyceae</taxon>
        <taxon>Pleurocapsales</taxon>
        <taxon>Hyellaceae</taxon>
        <taxon>Hyella</taxon>
    </lineage>
</organism>
<protein>
    <recommendedName>
        <fullName evidence="1">Competence protein CoiA-like N-terminal domain-containing protein</fullName>
    </recommendedName>
</protein>
<keyword evidence="3" id="KW-1185">Reference proteome</keyword>
<dbReference type="AlphaFoldDB" id="A0A563VXI8"/>
<evidence type="ECO:0000313" key="2">
    <source>
        <dbReference type="EMBL" id="VEP15983.1"/>
    </source>
</evidence>